<evidence type="ECO:0000259" key="6">
    <source>
        <dbReference type="PROSITE" id="PS51141"/>
    </source>
</evidence>
<keyword evidence="1" id="KW-0479">Metal-binding</keyword>
<feature type="domain" description="SBP-type" evidence="6">
    <location>
        <begin position="57"/>
        <end position="134"/>
    </location>
</feature>
<evidence type="ECO:0000256" key="2">
    <source>
        <dbReference type="ARBA" id="ARBA00022771"/>
    </source>
</evidence>
<dbReference type="PANTHER" id="PTHR31251">
    <property type="entry name" value="SQUAMOSA PROMOTER-BINDING-LIKE PROTEIN 4"/>
    <property type="match status" value="1"/>
</dbReference>
<evidence type="ECO:0000256" key="3">
    <source>
        <dbReference type="ARBA" id="ARBA00022833"/>
    </source>
</evidence>
<reference evidence="7" key="1">
    <citation type="submission" date="2023-04" db="EMBL/GenBank/DDBJ databases">
        <authorList>
            <person name="Vijverberg K."/>
            <person name="Xiong W."/>
            <person name="Schranz E."/>
        </authorList>
    </citation>
    <scope>NUCLEOTIDE SEQUENCE</scope>
</reference>
<accession>A0AA36E3M0</accession>
<dbReference type="PROSITE" id="PS51141">
    <property type="entry name" value="ZF_SBP"/>
    <property type="match status" value="1"/>
</dbReference>
<evidence type="ECO:0000256" key="1">
    <source>
        <dbReference type="ARBA" id="ARBA00022723"/>
    </source>
</evidence>
<sequence length="234" mass="26310">MMCSMKGPREGDTASHVAPTSTSTSWLFVFNYYSLYPSEGCQAQKQNTLESFLLNQAATCVVDGCTADLSNCRKYHQRHKVCEVHSKSPEVSIKTEKLRFCQQCSRFHPLDEFDEGKRSCRKRLDGHNRRRRKPRPYLFPANHHGTGVVQPSGPPVHTAMASMTTSSLWSHLDHAPSLLSSSEASFSHVVHPPSGSFSATISLENDSDAGWGGMIDTTSNYNQDPQEFPFYWRY</sequence>
<dbReference type="AlphaFoldDB" id="A0AA36E3M0"/>
<dbReference type="Gene3D" id="4.10.1100.10">
    <property type="entry name" value="Transcription factor, SBP-box domain"/>
    <property type="match status" value="1"/>
</dbReference>
<dbReference type="PANTHER" id="PTHR31251:SF227">
    <property type="entry name" value="TRANSCRIPTION FACTOR, SBP-BOX-RELATED"/>
    <property type="match status" value="1"/>
</dbReference>
<name>A0AA36E3M0_LACSI</name>
<dbReference type="InterPro" id="IPR036893">
    <property type="entry name" value="SBP_sf"/>
</dbReference>
<dbReference type="SUPFAM" id="SSF103612">
    <property type="entry name" value="SBT domain"/>
    <property type="match status" value="1"/>
</dbReference>
<keyword evidence="8" id="KW-1185">Reference proteome</keyword>
<dbReference type="InterPro" id="IPR004333">
    <property type="entry name" value="SBP_dom"/>
</dbReference>
<gene>
    <name evidence="7" type="ORF">LSALG_LOCUS20296</name>
</gene>
<feature type="region of interest" description="Disordered" evidence="5">
    <location>
        <begin position="124"/>
        <end position="159"/>
    </location>
</feature>
<keyword evidence="2 4" id="KW-0863">Zinc-finger</keyword>
<evidence type="ECO:0000313" key="7">
    <source>
        <dbReference type="EMBL" id="CAI9280555.1"/>
    </source>
</evidence>
<dbReference type="Pfam" id="PF03110">
    <property type="entry name" value="SBP"/>
    <property type="match status" value="1"/>
</dbReference>
<evidence type="ECO:0000256" key="4">
    <source>
        <dbReference type="PROSITE-ProRule" id="PRU00470"/>
    </source>
</evidence>
<protein>
    <recommendedName>
        <fullName evidence="6">SBP-type domain-containing protein</fullName>
    </recommendedName>
</protein>
<evidence type="ECO:0000256" key="5">
    <source>
        <dbReference type="SAM" id="MobiDB-lite"/>
    </source>
</evidence>
<dbReference type="GO" id="GO:0003677">
    <property type="term" value="F:DNA binding"/>
    <property type="evidence" value="ECO:0007669"/>
    <property type="project" value="InterPro"/>
</dbReference>
<dbReference type="GO" id="GO:0008270">
    <property type="term" value="F:zinc ion binding"/>
    <property type="evidence" value="ECO:0007669"/>
    <property type="project" value="UniProtKB-KW"/>
</dbReference>
<evidence type="ECO:0000313" key="8">
    <source>
        <dbReference type="Proteomes" id="UP001177003"/>
    </source>
</evidence>
<dbReference type="EMBL" id="OX465080">
    <property type="protein sequence ID" value="CAI9280555.1"/>
    <property type="molecule type" value="Genomic_DNA"/>
</dbReference>
<dbReference type="GO" id="GO:0005634">
    <property type="term" value="C:nucleus"/>
    <property type="evidence" value="ECO:0007669"/>
    <property type="project" value="InterPro"/>
</dbReference>
<dbReference type="Proteomes" id="UP001177003">
    <property type="component" value="Chromosome 4"/>
</dbReference>
<dbReference type="InterPro" id="IPR044817">
    <property type="entry name" value="SBP-like"/>
</dbReference>
<organism evidence="7 8">
    <name type="scientific">Lactuca saligna</name>
    <name type="common">Willowleaf lettuce</name>
    <dbReference type="NCBI Taxonomy" id="75948"/>
    <lineage>
        <taxon>Eukaryota</taxon>
        <taxon>Viridiplantae</taxon>
        <taxon>Streptophyta</taxon>
        <taxon>Embryophyta</taxon>
        <taxon>Tracheophyta</taxon>
        <taxon>Spermatophyta</taxon>
        <taxon>Magnoliopsida</taxon>
        <taxon>eudicotyledons</taxon>
        <taxon>Gunneridae</taxon>
        <taxon>Pentapetalae</taxon>
        <taxon>asterids</taxon>
        <taxon>campanulids</taxon>
        <taxon>Asterales</taxon>
        <taxon>Asteraceae</taxon>
        <taxon>Cichorioideae</taxon>
        <taxon>Cichorieae</taxon>
        <taxon>Lactucinae</taxon>
        <taxon>Lactuca</taxon>
    </lineage>
</organism>
<keyword evidence="3" id="KW-0862">Zinc</keyword>
<proteinExistence type="predicted"/>